<proteinExistence type="predicted"/>
<feature type="domain" description="O-methyltransferase dimerisation" evidence="5">
    <location>
        <begin position="12"/>
        <end position="84"/>
    </location>
</feature>
<dbReference type="RefSeq" id="WP_358132599.1">
    <property type="nucleotide sequence ID" value="NZ_JBFALK010000006.1"/>
</dbReference>
<dbReference type="SUPFAM" id="SSF53335">
    <property type="entry name" value="S-adenosyl-L-methionine-dependent methyltransferases"/>
    <property type="match status" value="1"/>
</dbReference>
<feature type="domain" description="O-methyltransferase C-terminal" evidence="4">
    <location>
        <begin position="111"/>
        <end position="313"/>
    </location>
</feature>
<comment type="caution">
    <text evidence="6">The sequence shown here is derived from an EMBL/GenBank/DDBJ whole genome shotgun (WGS) entry which is preliminary data.</text>
</comment>
<evidence type="ECO:0000313" key="6">
    <source>
        <dbReference type="EMBL" id="MEV0969621.1"/>
    </source>
</evidence>
<dbReference type="InterPro" id="IPR036388">
    <property type="entry name" value="WH-like_DNA-bd_sf"/>
</dbReference>
<evidence type="ECO:0000259" key="5">
    <source>
        <dbReference type="Pfam" id="PF08100"/>
    </source>
</evidence>
<dbReference type="Gene3D" id="1.10.287.1350">
    <property type="match status" value="1"/>
</dbReference>
<reference evidence="6 7" key="1">
    <citation type="submission" date="2024-06" db="EMBL/GenBank/DDBJ databases">
        <title>The Natural Products Discovery Center: Release of the First 8490 Sequenced Strains for Exploring Actinobacteria Biosynthetic Diversity.</title>
        <authorList>
            <person name="Kalkreuter E."/>
            <person name="Kautsar S.A."/>
            <person name="Yang D."/>
            <person name="Bader C.D."/>
            <person name="Teijaro C.N."/>
            <person name="Fluegel L."/>
            <person name="Davis C.M."/>
            <person name="Simpson J.R."/>
            <person name="Lauterbach L."/>
            <person name="Steele A.D."/>
            <person name="Gui C."/>
            <person name="Meng S."/>
            <person name="Li G."/>
            <person name="Viehrig K."/>
            <person name="Ye F."/>
            <person name="Su P."/>
            <person name="Kiefer A.F."/>
            <person name="Nichols A."/>
            <person name="Cepeda A.J."/>
            <person name="Yan W."/>
            <person name="Fan B."/>
            <person name="Jiang Y."/>
            <person name="Adhikari A."/>
            <person name="Zheng C.-J."/>
            <person name="Schuster L."/>
            <person name="Cowan T.M."/>
            <person name="Smanski M.J."/>
            <person name="Chevrette M.G."/>
            <person name="De Carvalho L.P.S."/>
            <person name="Shen B."/>
        </authorList>
    </citation>
    <scope>NUCLEOTIDE SEQUENCE [LARGE SCALE GENOMIC DNA]</scope>
    <source>
        <strain evidence="6 7">NPDC050100</strain>
    </source>
</reference>
<dbReference type="Gene3D" id="3.40.50.150">
    <property type="entry name" value="Vaccinia Virus protein VP39"/>
    <property type="match status" value="1"/>
</dbReference>
<gene>
    <name evidence="6" type="ORF">AB0I59_13370</name>
</gene>
<dbReference type="InterPro" id="IPR029063">
    <property type="entry name" value="SAM-dependent_MTases_sf"/>
</dbReference>
<accession>A0ABV3GDB7</accession>
<sequence>MIDSTGPIWDAIIGLSRFGALATMAELGCADHLAAGPLSVTDLAAACGAHAPSLDRVMRELAAMGVVRTVAPQVYELTEAGDMLRGDVPGSMRPAVRVMAEAGYWHALGTLPESVRRGRSVFVEQYGPYYDYLAERPEAARNFNAYMATRAAPIEAALAGGYDFSGVKTLVDVAGGKGHLLAAVLDAYPAVRGVLFDLDHVVEDAREPLDARGLGDRCELVGGDFFQGVPAADAYLLASIIHNWDDDAALRILGNVREAMTADGRVLLLEMVLPDDDSPHIGKEIDLRMLTLFAGGRERTRGEYAALLAASGLSVSRVVPLPAGASLIEALPV</sequence>
<dbReference type="CDD" id="cd02440">
    <property type="entry name" value="AdoMet_MTases"/>
    <property type="match status" value="1"/>
</dbReference>
<keyword evidence="2" id="KW-0808">Transferase</keyword>
<evidence type="ECO:0000256" key="1">
    <source>
        <dbReference type="ARBA" id="ARBA00022603"/>
    </source>
</evidence>
<dbReference type="Pfam" id="PF08100">
    <property type="entry name" value="Dimerisation"/>
    <property type="match status" value="1"/>
</dbReference>
<keyword evidence="1 6" id="KW-0489">Methyltransferase</keyword>
<protein>
    <submittedName>
        <fullName evidence="6">Methyltransferase</fullName>
    </submittedName>
</protein>
<dbReference type="GO" id="GO:0008168">
    <property type="term" value="F:methyltransferase activity"/>
    <property type="evidence" value="ECO:0007669"/>
    <property type="project" value="UniProtKB-KW"/>
</dbReference>
<name>A0ABV3GDB7_MICGL</name>
<dbReference type="Gene3D" id="1.10.10.10">
    <property type="entry name" value="Winged helix-like DNA-binding domain superfamily/Winged helix DNA-binding domain"/>
    <property type="match status" value="1"/>
</dbReference>
<evidence type="ECO:0000313" key="7">
    <source>
        <dbReference type="Proteomes" id="UP001551675"/>
    </source>
</evidence>
<dbReference type="InterPro" id="IPR001077">
    <property type="entry name" value="COMT_C"/>
</dbReference>
<evidence type="ECO:0000256" key="2">
    <source>
        <dbReference type="ARBA" id="ARBA00022679"/>
    </source>
</evidence>
<keyword evidence="7" id="KW-1185">Reference proteome</keyword>
<evidence type="ECO:0000259" key="4">
    <source>
        <dbReference type="Pfam" id="PF00891"/>
    </source>
</evidence>
<dbReference type="SUPFAM" id="SSF46785">
    <property type="entry name" value="Winged helix' DNA-binding domain"/>
    <property type="match status" value="1"/>
</dbReference>
<dbReference type="GO" id="GO:0032259">
    <property type="term" value="P:methylation"/>
    <property type="evidence" value="ECO:0007669"/>
    <property type="project" value="UniProtKB-KW"/>
</dbReference>
<dbReference type="PROSITE" id="PS51683">
    <property type="entry name" value="SAM_OMT_II"/>
    <property type="match status" value="1"/>
</dbReference>
<dbReference type="InterPro" id="IPR036390">
    <property type="entry name" value="WH_DNA-bd_sf"/>
</dbReference>
<dbReference type="PANTHER" id="PTHR43712">
    <property type="entry name" value="PUTATIVE (AFU_ORTHOLOGUE AFUA_4G14580)-RELATED"/>
    <property type="match status" value="1"/>
</dbReference>
<dbReference type="EMBL" id="JBFALK010000006">
    <property type="protein sequence ID" value="MEV0969621.1"/>
    <property type="molecule type" value="Genomic_DNA"/>
</dbReference>
<dbReference type="Pfam" id="PF00891">
    <property type="entry name" value="Methyltransf_2"/>
    <property type="match status" value="1"/>
</dbReference>
<organism evidence="6 7">
    <name type="scientific">Microtetraspora glauca</name>
    <dbReference type="NCBI Taxonomy" id="1996"/>
    <lineage>
        <taxon>Bacteria</taxon>
        <taxon>Bacillati</taxon>
        <taxon>Actinomycetota</taxon>
        <taxon>Actinomycetes</taxon>
        <taxon>Streptosporangiales</taxon>
        <taxon>Streptosporangiaceae</taxon>
        <taxon>Microtetraspora</taxon>
    </lineage>
</organism>
<dbReference type="Proteomes" id="UP001551675">
    <property type="component" value="Unassembled WGS sequence"/>
</dbReference>
<dbReference type="InterPro" id="IPR016461">
    <property type="entry name" value="COMT-like"/>
</dbReference>
<evidence type="ECO:0000256" key="3">
    <source>
        <dbReference type="ARBA" id="ARBA00022691"/>
    </source>
</evidence>
<dbReference type="PIRSF" id="PIRSF005739">
    <property type="entry name" value="O-mtase"/>
    <property type="match status" value="1"/>
</dbReference>
<dbReference type="PANTHER" id="PTHR43712:SF2">
    <property type="entry name" value="O-METHYLTRANSFERASE CICE"/>
    <property type="match status" value="1"/>
</dbReference>
<keyword evidence="3" id="KW-0949">S-adenosyl-L-methionine</keyword>
<dbReference type="InterPro" id="IPR012967">
    <property type="entry name" value="COMT_dimerisation"/>
</dbReference>